<protein>
    <submittedName>
        <fullName evidence="2">Uncharacterized protein</fullName>
    </submittedName>
</protein>
<keyword evidence="3" id="KW-1185">Reference proteome</keyword>
<dbReference type="EMBL" id="BAAATR010000020">
    <property type="protein sequence ID" value="GAA2255355.1"/>
    <property type="molecule type" value="Genomic_DNA"/>
</dbReference>
<name>A0ABP5R9L5_9ACTN</name>
<feature type="compositionally biased region" description="Low complexity" evidence="1">
    <location>
        <begin position="130"/>
        <end position="141"/>
    </location>
</feature>
<sequence length="158" mass="16995">MMLTVESVLAGQLLRHANEVRRLALAATQGRYSWLEQYLRGRTEATGLLREVVTNHGWPTYWLVGATASDAALYLLLEATALHFQRQCRELIAAAVAGGLTPPGHLTCIDHVISVASGEPPRYAGHPRSFRSPAPVSPSSAGGRQAPPKTTRMEGVAS</sequence>
<feature type="region of interest" description="Disordered" evidence="1">
    <location>
        <begin position="123"/>
        <end position="158"/>
    </location>
</feature>
<accession>A0ABP5R9L5</accession>
<proteinExistence type="predicted"/>
<evidence type="ECO:0000256" key="1">
    <source>
        <dbReference type="SAM" id="MobiDB-lite"/>
    </source>
</evidence>
<dbReference type="Proteomes" id="UP001500305">
    <property type="component" value="Unassembled WGS sequence"/>
</dbReference>
<gene>
    <name evidence="2" type="ORF">GCM10010430_43960</name>
</gene>
<evidence type="ECO:0000313" key="3">
    <source>
        <dbReference type="Proteomes" id="UP001500305"/>
    </source>
</evidence>
<comment type="caution">
    <text evidence="2">The sequence shown here is derived from an EMBL/GenBank/DDBJ whole genome shotgun (WGS) entry which is preliminary data.</text>
</comment>
<organism evidence="2 3">
    <name type="scientific">Kitasatospora cystarginea</name>
    <dbReference type="NCBI Taxonomy" id="58350"/>
    <lineage>
        <taxon>Bacteria</taxon>
        <taxon>Bacillati</taxon>
        <taxon>Actinomycetota</taxon>
        <taxon>Actinomycetes</taxon>
        <taxon>Kitasatosporales</taxon>
        <taxon>Streptomycetaceae</taxon>
        <taxon>Kitasatospora</taxon>
    </lineage>
</organism>
<evidence type="ECO:0000313" key="2">
    <source>
        <dbReference type="EMBL" id="GAA2255355.1"/>
    </source>
</evidence>
<reference evidence="3" key="1">
    <citation type="journal article" date="2019" name="Int. J. Syst. Evol. Microbiol.">
        <title>The Global Catalogue of Microorganisms (GCM) 10K type strain sequencing project: providing services to taxonomists for standard genome sequencing and annotation.</title>
        <authorList>
            <consortium name="The Broad Institute Genomics Platform"/>
            <consortium name="The Broad Institute Genome Sequencing Center for Infectious Disease"/>
            <person name="Wu L."/>
            <person name="Ma J."/>
        </authorList>
    </citation>
    <scope>NUCLEOTIDE SEQUENCE [LARGE SCALE GENOMIC DNA]</scope>
    <source>
        <strain evidence="3">JCM 7356</strain>
    </source>
</reference>